<dbReference type="Proteomes" id="UP000184147">
    <property type="component" value="Unassembled WGS sequence"/>
</dbReference>
<keyword evidence="1" id="KW-0812">Transmembrane</keyword>
<reference evidence="2 3" key="1">
    <citation type="submission" date="2016-11" db="EMBL/GenBank/DDBJ databases">
        <authorList>
            <person name="Jaros S."/>
            <person name="Januszkiewicz K."/>
            <person name="Wedrychowicz H."/>
        </authorList>
    </citation>
    <scope>NUCLEOTIDE SEQUENCE [LARGE SCALE GENOMIC DNA]</scope>
    <source>
        <strain evidence="2 3">DSM 25660</strain>
    </source>
</reference>
<gene>
    <name evidence="2" type="ORF">SAMN05444377_102103</name>
</gene>
<evidence type="ECO:0000256" key="1">
    <source>
        <dbReference type="SAM" id="Phobius"/>
    </source>
</evidence>
<dbReference type="AlphaFoldDB" id="A0A1M4XM77"/>
<accession>A0A1M4XM77</accession>
<organism evidence="2 3">
    <name type="scientific">Flavobacterium fontis</name>
    <dbReference type="NCBI Taxonomy" id="1124188"/>
    <lineage>
        <taxon>Bacteria</taxon>
        <taxon>Pseudomonadati</taxon>
        <taxon>Bacteroidota</taxon>
        <taxon>Flavobacteriia</taxon>
        <taxon>Flavobacteriales</taxon>
        <taxon>Flavobacteriaceae</taxon>
        <taxon>Flavobacterium</taxon>
    </lineage>
</organism>
<keyword evidence="3" id="KW-1185">Reference proteome</keyword>
<protein>
    <submittedName>
        <fullName evidence="2">Uncharacterized protein</fullName>
    </submittedName>
</protein>
<dbReference type="STRING" id="1124188.SAMN05444377_102103"/>
<evidence type="ECO:0000313" key="3">
    <source>
        <dbReference type="Proteomes" id="UP000184147"/>
    </source>
</evidence>
<dbReference type="EMBL" id="FQVQ01000002">
    <property type="protein sequence ID" value="SHE94595.1"/>
    <property type="molecule type" value="Genomic_DNA"/>
</dbReference>
<proteinExistence type="predicted"/>
<keyword evidence="1" id="KW-0472">Membrane</keyword>
<feature type="transmembrane region" description="Helical" evidence="1">
    <location>
        <begin position="7"/>
        <end position="28"/>
    </location>
</feature>
<keyword evidence="1" id="KW-1133">Transmembrane helix</keyword>
<sequence length="30" mass="3804">MQLFTKYRLEITLLVLYASLFAIGYYWWWN</sequence>
<name>A0A1M4XM77_9FLAO</name>
<evidence type="ECO:0000313" key="2">
    <source>
        <dbReference type="EMBL" id="SHE94595.1"/>
    </source>
</evidence>